<evidence type="ECO:0000313" key="3">
    <source>
        <dbReference type="EMBL" id="MBA4651331.1"/>
    </source>
</evidence>
<name>A0A7C8ZVB1_OPUST</name>
<dbReference type="AlphaFoldDB" id="A0A7C8ZVB1"/>
<proteinExistence type="predicted"/>
<dbReference type="Pfam" id="PF13041">
    <property type="entry name" value="PPR_2"/>
    <property type="match status" value="1"/>
</dbReference>
<dbReference type="Pfam" id="PF01535">
    <property type="entry name" value="PPR"/>
    <property type="match status" value="2"/>
</dbReference>
<reference evidence="3" key="2">
    <citation type="submission" date="2020-07" db="EMBL/GenBank/DDBJ databases">
        <authorList>
            <person name="Vera ALvarez R."/>
            <person name="Arias-Moreno D.M."/>
            <person name="Jimenez-Jacinto V."/>
            <person name="Jimenez-Bremont J.F."/>
            <person name="Swaminathan K."/>
            <person name="Moose S.P."/>
            <person name="Guerrero-Gonzalez M.L."/>
            <person name="Marino-Ramirez L."/>
            <person name="Landsman D."/>
            <person name="Rodriguez-Kessler M."/>
            <person name="Delgado-Sanchez P."/>
        </authorList>
    </citation>
    <scope>NUCLEOTIDE SEQUENCE</scope>
    <source>
        <tissue evidence="3">Cladode</tissue>
    </source>
</reference>
<dbReference type="InterPro" id="IPR046960">
    <property type="entry name" value="PPR_At4g14850-like_plant"/>
</dbReference>
<dbReference type="PANTHER" id="PTHR24015:SF548">
    <property type="entry name" value="OS08G0340900 PROTEIN"/>
    <property type="match status" value="1"/>
</dbReference>
<dbReference type="EMBL" id="GISG01169446">
    <property type="protein sequence ID" value="MBA4651331.1"/>
    <property type="molecule type" value="Transcribed_RNA"/>
</dbReference>
<evidence type="ECO:0000256" key="2">
    <source>
        <dbReference type="PROSITE-ProRule" id="PRU00708"/>
    </source>
</evidence>
<dbReference type="PROSITE" id="PS51375">
    <property type="entry name" value="PPR"/>
    <property type="match status" value="2"/>
</dbReference>
<dbReference type="InterPro" id="IPR011990">
    <property type="entry name" value="TPR-like_helical_dom_sf"/>
</dbReference>
<protein>
    <submittedName>
        <fullName evidence="3">Uncharacterized protein</fullName>
    </submittedName>
</protein>
<dbReference type="NCBIfam" id="TIGR00756">
    <property type="entry name" value="PPR"/>
    <property type="match status" value="3"/>
</dbReference>
<dbReference type="FunFam" id="1.25.40.10:FF:000381">
    <property type="entry name" value="Pentatricopeptide repeat-containing protein"/>
    <property type="match status" value="1"/>
</dbReference>
<dbReference type="InterPro" id="IPR002885">
    <property type="entry name" value="PPR_rpt"/>
</dbReference>
<reference evidence="3" key="1">
    <citation type="journal article" date="2013" name="J. Plant Res.">
        <title>Effect of fungi and light on seed germination of three Opuntia species from semiarid lands of central Mexico.</title>
        <authorList>
            <person name="Delgado-Sanchez P."/>
            <person name="Jimenez-Bremont J.F."/>
            <person name="Guerrero-Gonzalez Mde L."/>
            <person name="Flores J."/>
        </authorList>
    </citation>
    <scope>NUCLEOTIDE SEQUENCE</scope>
    <source>
        <tissue evidence="3">Cladode</tissue>
    </source>
</reference>
<dbReference type="GO" id="GO:0009451">
    <property type="term" value="P:RNA modification"/>
    <property type="evidence" value="ECO:0007669"/>
    <property type="project" value="InterPro"/>
</dbReference>
<feature type="repeat" description="PPR" evidence="2">
    <location>
        <begin position="186"/>
        <end position="217"/>
    </location>
</feature>
<dbReference type="GO" id="GO:0003723">
    <property type="term" value="F:RNA binding"/>
    <property type="evidence" value="ECO:0007669"/>
    <property type="project" value="InterPro"/>
</dbReference>
<sequence length="217" mass="24250">MGKLDGAVKLIFRSPVPLDPSFFVKLLELCIDSRAEKQGRLIHKDVFLSGFQSSVTLNAKLIIFYGKIGDMGYARKVFDKMPERSIVSWTALLSGYSQNGLFKDALMIFQNMHHSGVKGNQFTYGSVLRACTKLMCLRSGKQIQGCLQKRRFVGDLFVQSALVDLHSKCGDIKDASCLFEMMSERDLVCWNAMIGGYSSQGFSNDALRTFRSMLRGG</sequence>
<dbReference type="PANTHER" id="PTHR24015">
    <property type="entry name" value="OS07G0578800 PROTEIN-RELATED"/>
    <property type="match status" value="1"/>
</dbReference>
<organism evidence="3">
    <name type="scientific">Opuntia streptacantha</name>
    <name type="common">Prickly pear cactus</name>
    <name type="synonym">Opuntia cardona</name>
    <dbReference type="NCBI Taxonomy" id="393608"/>
    <lineage>
        <taxon>Eukaryota</taxon>
        <taxon>Viridiplantae</taxon>
        <taxon>Streptophyta</taxon>
        <taxon>Embryophyta</taxon>
        <taxon>Tracheophyta</taxon>
        <taxon>Spermatophyta</taxon>
        <taxon>Magnoliopsida</taxon>
        <taxon>eudicotyledons</taxon>
        <taxon>Gunneridae</taxon>
        <taxon>Pentapetalae</taxon>
        <taxon>Caryophyllales</taxon>
        <taxon>Cactineae</taxon>
        <taxon>Cactaceae</taxon>
        <taxon>Opuntioideae</taxon>
        <taxon>Opuntia</taxon>
    </lineage>
</organism>
<dbReference type="Gene3D" id="1.25.40.10">
    <property type="entry name" value="Tetratricopeptide repeat domain"/>
    <property type="match status" value="2"/>
</dbReference>
<keyword evidence="1" id="KW-0677">Repeat</keyword>
<feature type="repeat" description="PPR" evidence="2">
    <location>
        <begin position="85"/>
        <end position="119"/>
    </location>
</feature>
<accession>A0A7C8ZVB1</accession>
<evidence type="ECO:0000256" key="1">
    <source>
        <dbReference type="ARBA" id="ARBA00022737"/>
    </source>
</evidence>